<sequence length="1008" mass="108398">MNHQSELAASFNGASSSSPTVSPPTGSLSEYRDTAASSSTSALISRAAQNSKAPAKSASPLPSWAHEKTKAGKDRKRLPLACQSCRKKKIKCSGERPSCAQCLKHNTVCEYKVSANKRSHSRHEELHHHQQLQLNHQQQTASNHMGGSAIPSPIVVGGAGPLAAGANSRSGLHQAMVTATARLGIDDSRSPTAITPGGPGSGSDPQTHPLALERRSSSASVSLPSLPGSAGPNSANIGSSLPNVQSVLPAAPSPIPSGAASSLLSSEFAMYRKNSLVSPDSNMMAALSVSNAPASVGNGGNLFASNRSSGSIDNPAPNSVTLAAASAGTAPAVIPPLSVANGAGPFTTPFNNGLPAFTPSTTLPAVSSSQPQQVCNIVQAPFVNSSPVFSIGPPPNESSKQPSIGPLAPTVTTPGTLSSPIVQTTPSIPRLITSTPVSELPPMELRRHLAEVFFHCCHGQTYNLFHRPNFMESLSNNTLPLVLVYAICAVSARFSSHMQVRYSPPYMAGEQFAREARRLALDSLDRPDLSLVSALLLLSLHDSGTGDMGKSWMYGGMALRMAAALQLNCEQGSNPLDLDNVDAGPRISFLERELRRRTFWACFLMDRYSSSAERLQFLDENDINIQLPVHELLFTKQIAGVTQTLDGRILEGVPSIVIPADTTENMGVAAYTVKIIALWGRAVKYLQQGGRKRDPYPFWHKSSDFNKLNEAILDWASGLPQRLKYSVVGLENHISIQQGAQYAFLHLAYHYVLMWVFRTIYEPASTREAKSPISRSESTLSFASLQSANATISQSNGPQRSNVAAARLYKAAKEICLRCANAISMIVDDCRKHNVILTSPFIAYGVYTAFCVQTEAAFGSDNLVASTARHNLEIDLRLLLEMKNYWRPMQMLCNEMSRIWAESVQRYGAGQSPEANVPDDNVDENEALEVEKHFAYIIESPLVATGGTNQESYSTDLMSHFGMPKNTEMQSWSGFWPSDDLQNYQESTIDSLVAFATGNPGWNISFAG</sequence>
<dbReference type="CDD" id="cd12148">
    <property type="entry name" value="fungal_TF_MHR"/>
    <property type="match status" value="1"/>
</dbReference>
<protein>
    <submittedName>
        <fullName evidence="8">Transcription factor</fullName>
    </submittedName>
</protein>
<keyword evidence="5" id="KW-0539">Nucleus</keyword>
<comment type="subcellular location">
    <subcellularLocation>
        <location evidence="1">Nucleus</location>
    </subcellularLocation>
</comment>
<organism evidence="8 9">
    <name type="scientific">Schizosaccharomyces japonicus (strain yFS275 / FY16936)</name>
    <name type="common">Fission yeast</name>
    <dbReference type="NCBI Taxonomy" id="402676"/>
    <lineage>
        <taxon>Eukaryota</taxon>
        <taxon>Fungi</taxon>
        <taxon>Dikarya</taxon>
        <taxon>Ascomycota</taxon>
        <taxon>Taphrinomycotina</taxon>
        <taxon>Schizosaccharomycetes</taxon>
        <taxon>Schizosaccharomycetales</taxon>
        <taxon>Schizosaccharomycetaceae</taxon>
        <taxon>Schizosaccharomyces</taxon>
    </lineage>
</organism>
<feature type="compositionally biased region" description="Polar residues" evidence="6">
    <location>
        <begin position="410"/>
        <end position="419"/>
    </location>
</feature>
<dbReference type="RefSeq" id="XP_002175040.1">
    <property type="nucleotide sequence ID" value="XM_002175004.2"/>
</dbReference>
<dbReference type="EMBL" id="KE651167">
    <property type="protein sequence ID" value="EEB08747.1"/>
    <property type="molecule type" value="Genomic_DNA"/>
</dbReference>
<dbReference type="eggNOG" id="ENOG502QR2H">
    <property type="taxonomic scope" value="Eukaryota"/>
</dbReference>
<dbReference type="HOGENOM" id="CLU_304223_0_0_1"/>
<evidence type="ECO:0000256" key="5">
    <source>
        <dbReference type="ARBA" id="ARBA00023242"/>
    </source>
</evidence>
<keyword evidence="9" id="KW-1185">Reference proteome</keyword>
<dbReference type="CDD" id="cd00067">
    <property type="entry name" value="GAL4"/>
    <property type="match status" value="1"/>
</dbReference>
<dbReference type="Gene3D" id="4.10.240.10">
    <property type="entry name" value="Zn(2)-C6 fungal-type DNA-binding domain"/>
    <property type="match status" value="1"/>
</dbReference>
<dbReference type="GO" id="GO:0005634">
    <property type="term" value="C:nucleus"/>
    <property type="evidence" value="ECO:0007669"/>
    <property type="project" value="UniProtKB-SubCell"/>
</dbReference>
<evidence type="ECO:0000256" key="4">
    <source>
        <dbReference type="ARBA" id="ARBA00023163"/>
    </source>
</evidence>
<gene>
    <name evidence="8" type="ORF">SJAG_03918</name>
</gene>
<dbReference type="GO" id="GO:0000981">
    <property type="term" value="F:DNA-binding transcription factor activity, RNA polymerase II-specific"/>
    <property type="evidence" value="ECO:0007669"/>
    <property type="project" value="InterPro"/>
</dbReference>
<reference evidence="8 9" key="1">
    <citation type="journal article" date="2011" name="Science">
        <title>Comparative functional genomics of the fission yeasts.</title>
        <authorList>
            <person name="Rhind N."/>
            <person name="Chen Z."/>
            <person name="Yassour M."/>
            <person name="Thompson D.A."/>
            <person name="Haas B.J."/>
            <person name="Habib N."/>
            <person name="Wapinski I."/>
            <person name="Roy S."/>
            <person name="Lin M.F."/>
            <person name="Heiman D.I."/>
            <person name="Young S.K."/>
            <person name="Furuya K."/>
            <person name="Guo Y."/>
            <person name="Pidoux A."/>
            <person name="Chen H.M."/>
            <person name="Robbertse B."/>
            <person name="Goldberg J.M."/>
            <person name="Aoki K."/>
            <person name="Bayne E.H."/>
            <person name="Berlin A.M."/>
            <person name="Desjardins C.A."/>
            <person name="Dobbs E."/>
            <person name="Dukaj L."/>
            <person name="Fan L."/>
            <person name="FitzGerald M.G."/>
            <person name="French C."/>
            <person name="Gujja S."/>
            <person name="Hansen K."/>
            <person name="Keifenheim D."/>
            <person name="Levin J.Z."/>
            <person name="Mosher R.A."/>
            <person name="Mueller C.A."/>
            <person name="Pfiffner J."/>
            <person name="Priest M."/>
            <person name="Russ C."/>
            <person name="Smialowska A."/>
            <person name="Swoboda P."/>
            <person name="Sykes S.M."/>
            <person name="Vaughn M."/>
            <person name="Vengrova S."/>
            <person name="Yoder R."/>
            <person name="Zeng Q."/>
            <person name="Allshire R."/>
            <person name="Baulcombe D."/>
            <person name="Birren B.W."/>
            <person name="Brown W."/>
            <person name="Ekwall K."/>
            <person name="Kellis M."/>
            <person name="Leatherwood J."/>
            <person name="Levin H."/>
            <person name="Margalit H."/>
            <person name="Martienssen R."/>
            <person name="Nieduszynski C.A."/>
            <person name="Spatafora J.W."/>
            <person name="Friedman N."/>
            <person name="Dalgaard J.Z."/>
            <person name="Baumann P."/>
            <person name="Niki H."/>
            <person name="Regev A."/>
            <person name="Nusbaum C."/>
        </authorList>
    </citation>
    <scope>NUCLEOTIDE SEQUENCE [LARGE SCALE GENOMIC DNA]</scope>
    <source>
        <strain evidence="9">yFS275 / FY16936</strain>
    </source>
</reference>
<dbReference type="Pfam" id="PF04082">
    <property type="entry name" value="Fungal_trans"/>
    <property type="match status" value="1"/>
</dbReference>
<accession>B6K5E3</accession>
<dbReference type="Pfam" id="PF00172">
    <property type="entry name" value="Zn_clus"/>
    <property type="match status" value="1"/>
</dbReference>
<name>B6K5E3_SCHJY</name>
<dbReference type="Proteomes" id="UP000001744">
    <property type="component" value="Unassembled WGS sequence"/>
</dbReference>
<dbReference type="PROSITE" id="PS50048">
    <property type="entry name" value="ZN2_CY6_FUNGAL_2"/>
    <property type="match status" value="1"/>
</dbReference>
<evidence type="ECO:0000256" key="1">
    <source>
        <dbReference type="ARBA" id="ARBA00004123"/>
    </source>
</evidence>
<feature type="region of interest" description="Disordered" evidence="6">
    <location>
        <begin position="182"/>
        <end position="237"/>
    </location>
</feature>
<feature type="domain" description="Zn(2)-C6 fungal-type" evidence="7">
    <location>
        <begin position="81"/>
        <end position="111"/>
    </location>
</feature>
<dbReference type="GO" id="GO:0008270">
    <property type="term" value="F:zinc ion binding"/>
    <property type="evidence" value="ECO:0007669"/>
    <property type="project" value="InterPro"/>
</dbReference>
<dbReference type="PANTHER" id="PTHR47338">
    <property type="entry name" value="ZN(II)2CYS6 TRANSCRIPTION FACTOR (EUROFUNG)-RELATED"/>
    <property type="match status" value="1"/>
</dbReference>
<dbReference type="GO" id="GO:0006351">
    <property type="term" value="P:DNA-templated transcription"/>
    <property type="evidence" value="ECO:0007669"/>
    <property type="project" value="InterPro"/>
</dbReference>
<keyword evidence="3" id="KW-0805">Transcription regulation</keyword>
<dbReference type="AlphaFoldDB" id="B6K5E3"/>
<dbReference type="SMART" id="SM00066">
    <property type="entry name" value="GAL4"/>
    <property type="match status" value="1"/>
</dbReference>
<dbReference type="JaponicusDB" id="SJAG_03918"/>
<dbReference type="PANTHER" id="PTHR47338:SF24">
    <property type="entry name" value="TRANSCRIPTION FACTOR"/>
    <property type="match status" value="1"/>
</dbReference>
<dbReference type="InterPro" id="IPR036864">
    <property type="entry name" value="Zn2-C6_fun-type_DNA-bd_sf"/>
</dbReference>
<evidence type="ECO:0000256" key="6">
    <source>
        <dbReference type="SAM" id="MobiDB-lite"/>
    </source>
</evidence>
<dbReference type="OrthoDB" id="39175at2759"/>
<dbReference type="PROSITE" id="PS00463">
    <property type="entry name" value="ZN2_CY6_FUNGAL_1"/>
    <property type="match status" value="1"/>
</dbReference>
<dbReference type="SUPFAM" id="SSF57701">
    <property type="entry name" value="Zn2/Cys6 DNA-binding domain"/>
    <property type="match status" value="1"/>
</dbReference>
<dbReference type="GO" id="GO:0003677">
    <property type="term" value="F:DNA binding"/>
    <property type="evidence" value="ECO:0007669"/>
    <property type="project" value="InterPro"/>
</dbReference>
<keyword evidence="4" id="KW-0804">Transcription</keyword>
<dbReference type="InterPro" id="IPR050815">
    <property type="entry name" value="TF_fung"/>
</dbReference>
<dbReference type="InterPro" id="IPR007219">
    <property type="entry name" value="XnlR_reg_dom"/>
</dbReference>
<evidence type="ECO:0000313" key="9">
    <source>
        <dbReference type="Proteomes" id="UP000001744"/>
    </source>
</evidence>
<dbReference type="PRINTS" id="PR00755">
    <property type="entry name" value="AFLATOXINBRP"/>
</dbReference>
<dbReference type="InterPro" id="IPR001138">
    <property type="entry name" value="Zn2Cys6_DnaBD"/>
</dbReference>
<dbReference type="STRING" id="402676.B6K5E3"/>
<feature type="compositionally biased region" description="Low complexity" evidence="6">
    <location>
        <begin position="217"/>
        <end position="235"/>
    </location>
</feature>
<dbReference type="VEuPathDB" id="FungiDB:SJAG_03918"/>
<evidence type="ECO:0000259" key="7">
    <source>
        <dbReference type="PROSITE" id="PS50048"/>
    </source>
</evidence>
<dbReference type="GeneID" id="7050550"/>
<evidence type="ECO:0000313" key="8">
    <source>
        <dbReference type="EMBL" id="EEB08747.1"/>
    </source>
</evidence>
<dbReference type="SMART" id="SM00906">
    <property type="entry name" value="Fungal_trans"/>
    <property type="match status" value="1"/>
</dbReference>
<feature type="region of interest" description="Disordered" evidence="6">
    <location>
        <begin position="1"/>
        <end position="75"/>
    </location>
</feature>
<feature type="compositionally biased region" description="Low complexity" evidence="6">
    <location>
        <begin position="15"/>
        <end position="48"/>
    </location>
</feature>
<dbReference type="OMA" id="ADTTENM"/>
<feature type="region of interest" description="Disordered" evidence="6">
    <location>
        <begin position="391"/>
        <end position="419"/>
    </location>
</feature>
<keyword evidence="2" id="KW-0479">Metal-binding</keyword>
<proteinExistence type="predicted"/>
<evidence type="ECO:0000256" key="3">
    <source>
        <dbReference type="ARBA" id="ARBA00023015"/>
    </source>
</evidence>
<evidence type="ECO:0000256" key="2">
    <source>
        <dbReference type="ARBA" id="ARBA00022723"/>
    </source>
</evidence>
<feature type="region of interest" description="Disordered" evidence="6">
    <location>
        <begin position="126"/>
        <end position="152"/>
    </location>
</feature>